<dbReference type="EMBL" id="JACRUN010000003">
    <property type="protein sequence ID" value="MBC5834536.1"/>
    <property type="molecule type" value="Genomic_DNA"/>
</dbReference>
<evidence type="ECO:0000313" key="2">
    <source>
        <dbReference type="Proteomes" id="UP000605990"/>
    </source>
</evidence>
<gene>
    <name evidence="1" type="ORF">H8R27_06515</name>
</gene>
<proteinExistence type="predicted"/>
<dbReference type="RefSeq" id="WP_166126948.1">
    <property type="nucleotide sequence ID" value="NZ_JAANOQ010000004.1"/>
</dbReference>
<evidence type="ECO:0000313" key="1">
    <source>
        <dbReference type="EMBL" id="MBC5834536.1"/>
    </source>
</evidence>
<reference evidence="1 2" key="1">
    <citation type="submission" date="2020-08" db="EMBL/GenBank/DDBJ databases">
        <title>Description of novel Flavobacterium F-408 isolate.</title>
        <authorList>
            <person name="Saticioglu I.B."/>
            <person name="Duman M."/>
            <person name="Altun S."/>
        </authorList>
    </citation>
    <scope>NUCLEOTIDE SEQUENCE [LARGE SCALE GENOMIC DNA]</scope>
    <source>
        <strain evidence="1 2">F-408</strain>
    </source>
</reference>
<organism evidence="1 2">
    <name type="scientific">Flavobacterium bernardetii</name>
    <dbReference type="NCBI Taxonomy" id="2813823"/>
    <lineage>
        <taxon>Bacteria</taxon>
        <taxon>Pseudomonadati</taxon>
        <taxon>Bacteroidota</taxon>
        <taxon>Flavobacteriia</taxon>
        <taxon>Flavobacteriales</taxon>
        <taxon>Flavobacteriaceae</taxon>
        <taxon>Flavobacterium</taxon>
    </lineage>
</organism>
<accession>A0ABR7IXN3</accession>
<name>A0ABR7IXN3_9FLAO</name>
<comment type="caution">
    <text evidence="1">The sequence shown here is derived from an EMBL/GenBank/DDBJ whole genome shotgun (WGS) entry which is preliminary data.</text>
</comment>
<sequence>MKKFIVVFLSFILLLLSYFGYKYFSSSNLEFDKVYHYVIADDDVPVQTLTHDISGLENSIIYEEYPYDLDSKFHEELTKVGFKKREIDKEKFSKLKEILKYEFHVKIGVKKCETTYRDVLVFQKNNKIVGVVKICFGCGQYCSIGENLPDFNFEKYKELGKLLMK</sequence>
<keyword evidence="2" id="KW-1185">Reference proteome</keyword>
<evidence type="ECO:0008006" key="3">
    <source>
        <dbReference type="Google" id="ProtNLM"/>
    </source>
</evidence>
<dbReference type="Proteomes" id="UP000605990">
    <property type="component" value="Unassembled WGS sequence"/>
</dbReference>
<protein>
    <recommendedName>
        <fullName evidence="3">DUF4830 domain-containing protein</fullName>
    </recommendedName>
</protein>